<dbReference type="PANTHER" id="PTHR43155:SF2">
    <property type="entry name" value="CYCLIC DI-GMP PHOSPHODIESTERASE PA4108"/>
    <property type="match status" value="1"/>
</dbReference>
<dbReference type="SMART" id="SM00471">
    <property type="entry name" value="HDc"/>
    <property type="match status" value="1"/>
</dbReference>
<dbReference type="EMBL" id="AP012029">
    <property type="protein sequence ID" value="BAJ64833.1"/>
    <property type="molecule type" value="Genomic_DNA"/>
</dbReference>
<dbReference type="eggNOG" id="COG2206">
    <property type="taxonomic scope" value="Bacteria"/>
</dbReference>
<dbReference type="InterPro" id="IPR003607">
    <property type="entry name" value="HD/PDEase_dom"/>
</dbReference>
<organism evidence="2 3">
    <name type="scientific">Anaerolinea thermophila (strain DSM 14523 / JCM 11388 / NBRC 100420 / UNI-1)</name>
    <dbReference type="NCBI Taxonomy" id="926569"/>
    <lineage>
        <taxon>Bacteria</taxon>
        <taxon>Bacillati</taxon>
        <taxon>Chloroflexota</taxon>
        <taxon>Anaerolineae</taxon>
        <taxon>Anaerolineales</taxon>
        <taxon>Anaerolineaceae</taxon>
        <taxon>Anaerolinea</taxon>
    </lineage>
</organism>
<dbReference type="HOGENOM" id="CLU_494916_0_0_0"/>
<dbReference type="RefSeq" id="WP_013561180.1">
    <property type="nucleotide sequence ID" value="NC_014960.1"/>
</dbReference>
<dbReference type="OrthoDB" id="9804747at2"/>
<dbReference type="STRING" id="926569.ANT_28070"/>
<evidence type="ECO:0000313" key="2">
    <source>
        <dbReference type="EMBL" id="BAJ64833.1"/>
    </source>
</evidence>
<name>E8N190_ANATU</name>
<reference evidence="2 3" key="1">
    <citation type="submission" date="2010-12" db="EMBL/GenBank/DDBJ databases">
        <title>Whole genome sequence of Anaerolinea thermophila UNI-1.</title>
        <authorList>
            <person name="Narita-Yamada S."/>
            <person name="Kishi E."/>
            <person name="Watanabe Y."/>
            <person name="Takasaki K."/>
            <person name="Ankai A."/>
            <person name="Oguchi A."/>
            <person name="Fukui S."/>
            <person name="Takahashi M."/>
            <person name="Yashiro I."/>
            <person name="Hosoyama A."/>
            <person name="Sekiguchi Y."/>
            <person name="Hanada S."/>
            <person name="Fujita N."/>
        </authorList>
    </citation>
    <scope>NUCLEOTIDE SEQUENCE [LARGE SCALE GENOMIC DNA]</scope>
    <source>
        <strain evidence="3">DSM 14523 / JCM 11388 / NBRC 100420 / UNI-1</strain>
    </source>
</reference>
<dbReference type="AlphaFoldDB" id="E8N190"/>
<dbReference type="SUPFAM" id="SSF109604">
    <property type="entry name" value="HD-domain/PDEase-like"/>
    <property type="match status" value="1"/>
</dbReference>
<dbReference type="CDD" id="cd00077">
    <property type="entry name" value="HDc"/>
    <property type="match status" value="1"/>
</dbReference>
<dbReference type="PANTHER" id="PTHR43155">
    <property type="entry name" value="CYCLIC DI-GMP PHOSPHODIESTERASE PA4108-RELATED"/>
    <property type="match status" value="1"/>
</dbReference>
<accession>E8N190</accession>
<dbReference type="InParanoid" id="E8N190"/>
<keyword evidence="3" id="KW-1185">Reference proteome</keyword>
<dbReference type="Proteomes" id="UP000008922">
    <property type="component" value="Chromosome"/>
</dbReference>
<protein>
    <recommendedName>
        <fullName evidence="1">HD-GYP domain-containing protein</fullName>
    </recommendedName>
</protein>
<evidence type="ECO:0000259" key="1">
    <source>
        <dbReference type="PROSITE" id="PS51832"/>
    </source>
</evidence>
<proteinExistence type="predicted"/>
<sequence>MGENVDQATSLQYDLKENLPPAESSQGLTAALKEWQHLRQELGGYPEKIQQKLVELEAGLNDYRLFISKLDYKAADTDRRVWDLFNHILQEKSRLEQDMHSRPLFLRRVKDLRQLKEAWQKLFADQEALLEMLAQAPAELEEYNQKQLEKELQHKEELRRQEFIQRISSARRSLDLGIAYLEQLNREGRVTFGSQVLQLEEAQRIWNERLNKIFEDERSGALSPDDVILQIYNLESMIRELPALSMRVREVEEKFTRLVTRHDMLASLGKTVIPSKEIARMTIKLHEQIPQLWANGDRQELEHAVEVLESFVSTYEGTVETELTYLERRRPGATRTLVATPSSEGSEDVFAQVSAMARSLISAIEARDRFLRGHSEQVSVLVRKMAAAAGMNKTDADFLVLAALMHDVGKISVPEAVLSKVEPLTEDDWHLIQMHPYYGAQILKPIDAVARIVPWVYHHHERWDGRGYPDHLTGRQIPVQASYISVAEAYAAMLVEMPHRPAMSKEEALSELRRNAGTQFNPEAIELLETVLNNSEEKAVVNGASPVSEE</sequence>
<dbReference type="eggNOG" id="COG4372">
    <property type="taxonomic scope" value="Bacteria"/>
</dbReference>
<gene>
    <name evidence="2" type="ordered locus">ANT_28070</name>
</gene>
<dbReference type="Gene3D" id="1.10.3210.10">
    <property type="entry name" value="Hypothetical protein af1432"/>
    <property type="match status" value="1"/>
</dbReference>
<feature type="domain" description="HD-GYP" evidence="1">
    <location>
        <begin position="349"/>
        <end position="544"/>
    </location>
</feature>
<dbReference type="InterPro" id="IPR037522">
    <property type="entry name" value="HD_GYP_dom"/>
</dbReference>
<evidence type="ECO:0000313" key="3">
    <source>
        <dbReference type="Proteomes" id="UP000008922"/>
    </source>
</evidence>
<dbReference type="Pfam" id="PF13487">
    <property type="entry name" value="HD_5"/>
    <property type="match status" value="1"/>
</dbReference>
<dbReference type="KEGG" id="atm:ANT_28070"/>
<dbReference type="PROSITE" id="PS51832">
    <property type="entry name" value="HD_GYP"/>
    <property type="match status" value="1"/>
</dbReference>